<comment type="caution">
    <text evidence="1">The sequence shown here is derived from an EMBL/GenBank/DDBJ whole genome shotgun (WGS) entry which is preliminary data.</text>
</comment>
<dbReference type="Proteomes" id="UP000237274">
    <property type="component" value="Unassembled WGS sequence"/>
</dbReference>
<name>A0ABD6VN91_9GAMM</name>
<dbReference type="AlphaFoldDB" id="A0ABD6VN91"/>
<dbReference type="EMBL" id="MTAO01000008">
    <property type="protein sequence ID" value="POE25932.1"/>
    <property type="molecule type" value="Genomic_DNA"/>
</dbReference>
<accession>A0ABD6VN91</accession>
<evidence type="ECO:0000313" key="1">
    <source>
        <dbReference type="EMBL" id="POE25932.1"/>
    </source>
</evidence>
<protein>
    <recommendedName>
        <fullName evidence="3">CD-NTase associated protein 4-like DNA endonuclease domain-containing protein</fullName>
    </recommendedName>
</protein>
<dbReference type="RefSeq" id="WP_038911503.1">
    <property type="nucleotide sequence ID" value="NZ_MTAL01000008.1"/>
</dbReference>
<reference evidence="1 2" key="1">
    <citation type="submission" date="2017-01" db="EMBL/GenBank/DDBJ databases">
        <title>Comparative Genomics of 38 Pectobacterium strains comprising three species revealed the characteristics of Pectobacterium carotovorum.</title>
        <authorList>
            <person name="Xie H."/>
            <person name="Ma Y."/>
            <person name="Li X."/>
        </authorList>
    </citation>
    <scope>NUCLEOTIDE SEQUENCE [LARGE SCALE GENOMIC DNA]</scope>
    <source>
        <strain evidence="1 2">Q142</strain>
    </source>
</reference>
<gene>
    <name evidence="1" type="ORF">BV926_12870</name>
</gene>
<evidence type="ECO:0000313" key="2">
    <source>
        <dbReference type="Proteomes" id="UP000237274"/>
    </source>
</evidence>
<dbReference type="GeneID" id="55489725"/>
<organism evidence="1 2">
    <name type="scientific">Pectobacterium odoriferum</name>
    <dbReference type="NCBI Taxonomy" id="78398"/>
    <lineage>
        <taxon>Bacteria</taxon>
        <taxon>Pseudomonadati</taxon>
        <taxon>Pseudomonadota</taxon>
        <taxon>Gammaproteobacteria</taxon>
        <taxon>Enterobacterales</taxon>
        <taxon>Pectobacteriaceae</taxon>
        <taxon>Pectobacterium</taxon>
    </lineage>
</organism>
<proteinExistence type="predicted"/>
<sequence length="369" mass="43138">MAKNKAINAGVDALTGFEFQRNCALYLLLENFNSFVNKSFFICIEHHDDFLFCFKTDCLNYINEVHAYQAKKLSGKIWTIDARFSEMVSKILLVGDNLRNDSFEKSEDYKHQLTFISNTEMELKYSPSKKLKNEGVVEQVSKINEQNSLCLYDKLHENIKNKIEKKVAEICSDESSVFHRQELDNLIIQWVDFPRTAAKQKESLIGLMSRKFPHIIDPKAAIDVILNLFRNVETVYNQGQEICLLDPAKRVEGEEVKMVMNIIDSQQKAFDHWRTAAQQFSVQFKIPMNIQKRHGDYIINSFELLKDMSNYDYQIIKNFIRNNDYTAQYFTIQDILNAYVNDIKKNHHLNLSNIDTFFAVLCSYVECYD</sequence>
<evidence type="ECO:0008006" key="3">
    <source>
        <dbReference type="Google" id="ProtNLM"/>
    </source>
</evidence>